<sequence length="184" mass="20584">MKLRIWLTFLLLFGFWILLSGRLDMMHLGLGLVCSLLVALFSHDLLIRDSGGTLRRLAIFIRFIPFLGWLVFQIIIANIDVARRVIDPRMPLSPGIIKLSSRLKGDMALTTLANSITLTPGTMTLDVVGSDFYIHCLAVEDAEKSLDIEGEFERQVERLWGEGFKVPGSRFSGSPPSPTVNREP</sequence>
<dbReference type="PANTHER" id="PTHR34584">
    <property type="entry name" value="NA(+)/H(+) ANTIPORTER SUBUNIT E1"/>
    <property type="match status" value="1"/>
</dbReference>
<feature type="transmembrane region" description="Helical" evidence="7">
    <location>
        <begin position="59"/>
        <end position="79"/>
    </location>
</feature>
<reference evidence="8 9" key="1">
    <citation type="submission" date="2018-08" db="EMBL/GenBank/DDBJ databases">
        <title>Draft genome of candidate division NPL-UPA2 bacterium Unc8 that adapted to ultra-basic serpentinizing groundwater.</title>
        <authorList>
            <person name="Ishii S."/>
            <person name="Suzuki S."/>
            <person name="Nealson K.H."/>
        </authorList>
    </citation>
    <scope>NUCLEOTIDE SEQUENCE [LARGE SCALE GENOMIC DNA]</scope>
    <source>
        <strain evidence="8">Unc8</strain>
    </source>
</reference>
<dbReference type="AlphaFoldDB" id="A0A399FXP6"/>
<keyword evidence="3" id="KW-1003">Cell membrane</keyword>
<dbReference type="PIRSF" id="PIRSF019239">
    <property type="entry name" value="MrpE"/>
    <property type="match status" value="1"/>
</dbReference>
<evidence type="ECO:0000256" key="1">
    <source>
        <dbReference type="ARBA" id="ARBA00004651"/>
    </source>
</evidence>
<keyword evidence="4 7" id="KW-0812">Transmembrane</keyword>
<dbReference type="Pfam" id="PF01899">
    <property type="entry name" value="MNHE"/>
    <property type="match status" value="1"/>
</dbReference>
<dbReference type="Proteomes" id="UP000266287">
    <property type="component" value="Unassembled WGS sequence"/>
</dbReference>
<feature type="transmembrane region" description="Helical" evidence="7">
    <location>
        <begin position="30"/>
        <end position="47"/>
    </location>
</feature>
<keyword evidence="6 7" id="KW-0472">Membrane</keyword>
<evidence type="ECO:0000256" key="2">
    <source>
        <dbReference type="ARBA" id="ARBA00006228"/>
    </source>
</evidence>
<dbReference type="PANTHER" id="PTHR34584:SF1">
    <property type="entry name" value="NA(+)_H(+) ANTIPORTER SUBUNIT E1"/>
    <property type="match status" value="1"/>
</dbReference>
<evidence type="ECO:0000313" key="9">
    <source>
        <dbReference type="Proteomes" id="UP000266287"/>
    </source>
</evidence>
<dbReference type="InterPro" id="IPR002758">
    <property type="entry name" value="Cation_antiport_E"/>
</dbReference>
<gene>
    <name evidence="8" type="ORF">B9J77_03430</name>
</gene>
<accession>A0A399FXP6</accession>
<comment type="similarity">
    <text evidence="2">Belongs to the CPA3 antiporters (TC 2.A.63) subunit E family.</text>
</comment>
<proteinExistence type="inferred from homology"/>
<protein>
    <submittedName>
        <fullName evidence="8">Cation transporter</fullName>
    </submittedName>
</protein>
<comment type="subcellular location">
    <subcellularLocation>
        <location evidence="1">Cell membrane</location>
        <topology evidence="1">Multi-pass membrane protein</topology>
    </subcellularLocation>
</comment>
<comment type="caution">
    <text evidence="8">The sequence shown here is derived from an EMBL/GenBank/DDBJ whole genome shotgun (WGS) entry which is preliminary data.</text>
</comment>
<evidence type="ECO:0000256" key="3">
    <source>
        <dbReference type="ARBA" id="ARBA00022475"/>
    </source>
</evidence>
<evidence type="ECO:0000256" key="7">
    <source>
        <dbReference type="SAM" id="Phobius"/>
    </source>
</evidence>
<dbReference type="GO" id="GO:0008324">
    <property type="term" value="F:monoatomic cation transmembrane transporter activity"/>
    <property type="evidence" value="ECO:0007669"/>
    <property type="project" value="InterPro"/>
</dbReference>
<dbReference type="EMBL" id="NDHY01000006">
    <property type="protein sequence ID" value="RII00189.1"/>
    <property type="molecule type" value="Genomic_DNA"/>
</dbReference>
<name>A0A399FXP6_UNCN2</name>
<evidence type="ECO:0000256" key="4">
    <source>
        <dbReference type="ARBA" id="ARBA00022692"/>
    </source>
</evidence>
<evidence type="ECO:0000313" key="8">
    <source>
        <dbReference type="EMBL" id="RII00189.1"/>
    </source>
</evidence>
<evidence type="ECO:0000256" key="5">
    <source>
        <dbReference type="ARBA" id="ARBA00022989"/>
    </source>
</evidence>
<evidence type="ECO:0000256" key="6">
    <source>
        <dbReference type="ARBA" id="ARBA00023136"/>
    </source>
</evidence>
<organism evidence="8 9">
    <name type="scientific">candidate division NPL-UPA2 bacterium Unc8</name>
    <dbReference type="NCBI Taxonomy" id="1980939"/>
    <lineage>
        <taxon>Bacteria</taxon>
    </lineage>
</organism>
<dbReference type="GO" id="GO:0005886">
    <property type="term" value="C:plasma membrane"/>
    <property type="evidence" value="ECO:0007669"/>
    <property type="project" value="UniProtKB-SubCell"/>
</dbReference>
<keyword evidence="5 7" id="KW-1133">Transmembrane helix</keyword>